<organism evidence="2 3">
    <name type="scientific">Puccinia sorghi</name>
    <dbReference type="NCBI Taxonomy" id="27349"/>
    <lineage>
        <taxon>Eukaryota</taxon>
        <taxon>Fungi</taxon>
        <taxon>Dikarya</taxon>
        <taxon>Basidiomycota</taxon>
        <taxon>Pucciniomycotina</taxon>
        <taxon>Pucciniomycetes</taxon>
        <taxon>Pucciniales</taxon>
        <taxon>Pucciniaceae</taxon>
        <taxon>Puccinia</taxon>
    </lineage>
</organism>
<feature type="transmembrane region" description="Helical" evidence="1">
    <location>
        <begin position="34"/>
        <end position="54"/>
    </location>
</feature>
<evidence type="ECO:0000313" key="2">
    <source>
        <dbReference type="EMBL" id="KNZ56275.1"/>
    </source>
</evidence>
<accession>A0A0L6V816</accession>
<keyword evidence="1" id="KW-1133">Transmembrane helix</keyword>
<feature type="transmembrane region" description="Helical" evidence="1">
    <location>
        <begin position="389"/>
        <end position="412"/>
    </location>
</feature>
<feature type="transmembrane region" description="Helical" evidence="1">
    <location>
        <begin position="356"/>
        <end position="377"/>
    </location>
</feature>
<feature type="transmembrane region" description="Helical" evidence="1">
    <location>
        <begin position="227"/>
        <end position="252"/>
    </location>
</feature>
<comment type="caution">
    <text evidence="2">The sequence shown here is derived from an EMBL/GenBank/DDBJ whole genome shotgun (WGS) entry which is preliminary data.</text>
</comment>
<evidence type="ECO:0000256" key="1">
    <source>
        <dbReference type="SAM" id="Phobius"/>
    </source>
</evidence>
<evidence type="ECO:0000313" key="3">
    <source>
        <dbReference type="Proteomes" id="UP000037035"/>
    </source>
</evidence>
<keyword evidence="1" id="KW-0472">Membrane</keyword>
<keyword evidence="1" id="KW-0812">Transmembrane</keyword>
<feature type="transmembrane region" description="Helical" evidence="1">
    <location>
        <begin position="628"/>
        <end position="650"/>
    </location>
</feature>
<dbReference type="AlphaFoldDB" id="A0A0L6V816"/>
<feature type="transmembrane region" description="Helical" evidence="1">
    <location>
        <begin position="190"/>
        <end position="221"/>
    </location>
</feature>
<reference evidence="2 3" key="1">
    <citation type="submission" date="2015-08" db="EMBL/GenBank/DDBJ databases">
        <title>Next Generation Sequencing and Analysis of the Genome of Puccinia sorghi L Schw, the Causal Agent of Maize Common Rust.</title>
        <authorList>
            <person name="Rochi L."/>
            <person name="Burguener G."/>
            <person name="Darino M."/>
            <person name="Turjanski A."/>
            <person name="Kreff E."/>
            <person name="Dieguez M.J."/>
            <person name="Sacco F."/>
        </authorList>
    </citation>
    <scope>NUCLEOTIDE SEQUENCE [LARGE SCALE GENOMIC DNA]</scope>
    <source>
        <strain evidence="2 3">RO10H11247</strain>
    </source>
</reference>
<proteinExistence type="predicted"/>
<keyword evidence="3" id="KW-1185">Reference proteome</keyword>
<protein>
    <submittedName>
        <fullName evidence="2">Uncharacterized protein</fullName>
    </submittedName>
</protein>
<gene>
    <name evidence="2" type="ORF">VP01_2445g2</name>
</gene>
<dbReference type="VEuPathDB" id="FungiDB:VP01_2445g2"/>
<name>A0A0L6V816_9BASI</name>
<feature type="transmembrane region" description="Helical" evidence="1">
    <location>
        <begin position="597"/>
        <end position="621"/>
    </location>
</feature>
<sequence length="654" mass="73349">MGVWTQSSVHFNACTPALHKVSPVMVYVKPLSSWLRLFGLFTGLYSSCVVVVAGKPFCHFGCSRLSTLFGLSVRSQLVVMALDRSFWASRCLTFVSTGVTALTTCLIRVIGDFQQVSLNFDLAPKYYPTDTHQQKSLGLGALESNQQIKTNPTCHWLRKISFSIHMWLGVRSQGLLLNLNPGPLVHQENLMIFICIFLFSCTSLYLLIFLYSLFYLLFYLVSSLSIFLLKFLVFINFFPNFNFIVMLLYLLLLKCGSSKWSTLMAHSPGPLGPSSTASRAATRGAGWPLGSSLFGQTYTPTLQCCRVYKLHIWSIRCFLSLTYASSLPHAGHHLHLLRLCQTDAPLTPLVKGSSNIIGELIMGQGWPAYILILWPFLGSSSLPQPHVFGLVNLAWLCCAALARLGWVLLVGFTSYGLCQAPQLMATPVWTIHRSVFLLRGRSIAYSGVAVDPNNIPWLHVSRLQVSLSAILVALFGLSVRSQLVVMALDRSFWASRCLTFVSTGVTALTTCLIRVIGDFQQVSLNFDIYVGDNSFVIIFVSWLQNIIQLTHINRNHWVLALLKATNRSKPIPPVIGSGKFPSQSTCGWGPSREFDDFYLYLFIFLYIFVSFDFFVFTLLSIGLYFSHFFFIFSLFSLSLFSLSFILSLLYPFSY</sequence>
<dbReference type="EMBL" id="LAVV01007331">
    <property type="protein sequence ID" value="KNZ56275.1"/>
    <property type="molecule type" value="Genomic_DNA"/>
</dbReference>
<dbReference type="Proteomes" id="UP000037035">
    <property type="component" value="Unassembled WGS sequence"/>
</dbReference>